<organism evidence="1 2">
    <name type="scientific">Hyalomma asiaticum</name>
    <name type="common">Tick</name>
    <dbReference type="NCBI Taxonomy" id="266040"/>
    <lineage>
        <taxon>Eukaryota</taxon>
        <taxon>Metazoa</taxon>
        <taxon>Ecdysozoa</taxon>
        <taxon>Arthropoda</taxon>
        <taxon>Chelicerata</taxon>
        <taxon>Arachnida</taxon>
        <taxon>Acari</taxon>
        <taxon>Parasitiformes</taxon>
        <taxon>Ixodida</taxon>
        <taxon>Ixodoidea</taxon>
        <taxon>Ixodidae</taxon>
        <taxon>Hyalomminae</taxon>
        <taxon>Hyalomma</taxon>
    </lineage>
</organism>
<evidence type="ECO:0000313" key="1">
    <source>
        <dbReference type="EMBL" id="KAH6935105.1"/>
    </source>
</evidence>
<name>A0ACB7SKK8_HYAAI</name>
<protein>
    <submittedName>
        <fullName evidence="1">Uncharacterized protein</fullName>
    </submittedName>
</protein>
<dbReference type="EMBL" id="CM023483">
    <property type="protein sequence ID" value="KAH6935105.1"/>
    <property type="molecule type" value="Genomic_DNA"/>
</dbReference>
<evidence type="ECO:0000313" key="2">
    <source>
        <dbReference type="Proteomes" id="UP000821845"/>
    </source>
</evidence>
<accession>A0ACB7SKK8</accession>
<sequence length="346" mass="38238">MTNESNPEVAPDLKPGGTSSIGAHSTKGLDGIPPGVVKQLGQNAREALTSTFTGIINGDPTPEDWRRGKVCLVPERGGNSDQLQDYRRITVTSVLYRLSAQVIKRWMNGWAETQGLLTELQNGFRRNRRGENNLFVLIQSIEIARRESRGLIACLLDVAKAYDSVPHGHLLSRMEGLSMPPVWIEMLHRLYTGNIVEANFGGTRTRPVTVQRGLKQGCPLSPLLYMLYTAGTCPHGFRCRVQAQLVPRTPSREHHGVRGVLCSPCVRVLHASSFDYGQLPTRSTFSPFDWSHDGTPTTWTLPGLVFADDLVLLVEDKAQLQHLVEISANHLHTLGLAFNPKKPAVL</sequence>
<gene>
    <name evidence="1" type="ORF">HPB50_003421</name>
</gene>
<keyword evidence="2" id="KW-1185">Reference proteome</keyword>
<comment type="caution">
    <text evidence="1">The sequence shown here is derived from an EMBL/GenBank/DDBJ whole genome shotgun (WGS) entry which is preliminary data.</text>
</comment>
<reference evidence="1" key="1">
    <citation type="submission" date="2020-05" db="EMBL/GenBank/DDBJ databases">
        <title>Large-scale comparative analyses of tick genomes elucidate their genetic diversity and vector capacities.</title>
        <authorList>
            <person name="Jia N."/>
            <person name="Wang J."/>
            <person name="Shi W."/>
            <person name="Du L."/>
            <person name="Sun Y."/>
            <person name="Zhan W."/>
            <person name="Jiang J."/>
            <person name="Wang Q."/>
            <person name="Zhang B."/>
            <person name="Ji P."/>
            <person name="Sakyi L.B."/>
            <person name="Cui X."/>
            <person name="Yuan T."/>
            <person name="Jiang B."/>
            <person name="Yang W."/>
            <person name="Lam T.T.-Y."/>
            <person name="Chang Q."/>
            <person name="Ding S."/>
            <person name="Wang X."/>
            <person name="Zhu J."/>
            <person name="Ruan X."/>
            <person name="Zhao L."/>
            <person name="Wei J."/>
            <person name="Que T."/>
            <person name="Du C."/>
            <person name="Cheng J."/>
            <person name="Dai P."/>
            <person name="Han X."/>
            <person name="Huang E."/>
            <person name="Gao Y."/>
            <person name="Liu J."/>
            <person name="Shao H."/>
            <person name="Ye R."/>
            <person name="Li L."/>
            <person name="Wei W."/>
            <person name="Wang X."/>
            <person name="Wang C."/>
            <person name="Yang T."/>
            <person name="Huo Q."/>
            <person name="Li W."/>
            <person name="Guo W."/>
            <person name="Chen H."/>
            <person name="Zhou L."/>
            <person name="Ni X."/>
            <person name="Tian J."/>
            <person name="Zhou Y."/>
            <person name="Sheng Y."/>
            <person name="Liu T."/>
            <person name="Pan Y."/>
            <person name="Xia L."/>
            <person name="Li J."/>
            <person name="Zhao F."/>
            <person name="Cao W."/>
        </authorList>
    </citation>
    <scope>NUCLEOTIDE SEQUENCE</scope>
    <source>
        <strain evidence="1">Hyas-2018</strain>
    </source>
</reference>
<dbReference type="Proteomes" id="UP000821845">
    <property type="component" value="Chromosome 3"/>
</dbReference>
<proteinExistence type="predicted"/>